<organism evidence="2 3">
    <name type="scientific">Candidatus Curtissbacteria bacterium GW2011_GWC1_44_33</name>
    <dbReference type="NCBI Taxonomy" id="1618413"/>
    <lineage>
        <taxon>Bacteria</taxon>
        <taxon>Candidatus Curtissiibacteriota</taxon>
    </lineage>
</organism>
<dbReference type="Pfam" id="PF01370">
    <property type="entry name" value="Epimerase"/>
    <property type="match status" value="1"/>
</dbReference>
<dbReference type="InterPro" id="IPR050177">
    <property type="entry name" value="Lipid_A_modif_metabolic_enz"/>
</dbReference>
<dbReference type="SUPFAM" id="SSF51735">
    <property type="entry name" value="NAD(P)-binding Rossmann-fold domains"/>
    <property type="match status" value="1"/>
</dbReference>
<keyword evidence="2" id="KW-0413">Isomerase</keyword>
<comment type="caution">
    <text evidence="2">The sequence shown here is derived from an EMBL/GenBank/DDBJ whole genome shotgun (WGS) entry which is preliminary data.</text>
</comment>
<gene>
    <name evidence="2" type="ORF">UW61_C0004G0006</name>
</gene>
<sequence length="330" mass="36536">MKIAVTGGAGFFGSHVVKRLIQNGHFVFVIDDLSRGHSENLRGVNKRKLSFMLADFSDPRHASEWADLISRDGADILVHMASPMSHNPIDHIVGLELAASYLRCLEILRIPTVYISSSSANTDPGSRGLRNQTFRPEGLYGMTKAFIEWALHDLKETGIVPNYVTLRPSNLYGPYEVFSGHTHIHVIPNLIRKVLLGSSPIEVLGDGSQTRPFTYVEDGVQAVLNAIEVVRRGKTLPLVLFHGRQVSIRDVVEHIMKEAGSNSKVTWKKGAHVGVVSRDLPPHDGKLLLGWKPRVSIKEGIRKTVEWVKANPGRLTMEKLDNRPLGSTLA</sequence>
<evidence type="ECO:0000313" key="2">
    <source>
        <dbReference type="EMBL" id="KKT67715.1"/>
    </source>
</evidence>
<accession>A0A0G1J8Y3</accession>
<dbReference type="EMBL" id="LCIZ01000004">
    <property type="protein sequence ID" value="KKT67715.1"/>
    <property type="molecule type" value="Genomic_DNA"/>
</dbReference>
<reference evidence="2 3" key="1">
    <citation type="journal article" date="2015" name="Nature">
        <title>rRNA introns, odd ribosomes, and small enigmatic genomes across a large radiation of phyla.</title>
        <authorList>
            <person name="Brown C.T."/>
            <person name="Hug L.A."/>
            <person name="Thomas B.C."/>
            <person name="Sharon I."/>
            <person name="Castelle C.J."/>
            <person name="Singh A."/>
            <person name="Wilkins M.J."/>
            <person name="Williams K.H."/>
            <person name="Banfield J.F."/>
        </authorList>
    </citation>
    <scope>NUCLEOTIDE SEQUENCE [LARGE SCALE GENOMIC DNA]</scope>
</reference>
<evidence type="ECO:0000259" key="1">
    <source>
        <dbReference type="Pfam" id="PF01370"/>
    </source>
</evidence>
<dbReference type="EC" id="5.1.3.2" evidence="2"/>
<protein>
    <submittedName>
        <fullName evidence="2">UDP-galactose 4-epimerase, UDP-glucose 4-epimerase</fullName>
        <ecNumber evidence="2">5.1.3.2</ecNumber>
    </submittedName>
</protein>
<dbReference type="PANTHER" id="PTHR43245:SF13">
    <property type="entry name" value="UDP-D-APIOSE_UDP-D-XYLOSE SYNTHASE 2"/>
    <property type="match status" value="1"/>
</dbReference>
<dbReference type="AlphaFoldDB" id="A0A0G1J8Y3"/>
<dbReference type="GO" id="GO:0003978">
    <property type="term" value="F:UDP-glucose 4-epimerase activity"/>
    <property type="evidence" value="ECO:0007669"/>
    <property type="project" value="UniProtKB-EC"/>
</dbReference>
<name>A0A0G1J8Y3_9BACT</name>
<dbReference type="PANTHER" id="PTHR43245">
    <property type="entry name" value="BIFUNCTIONAL POLYMYXIN RESISTANCE PROTEIN ARNA"/>
    <property type="match status" value="1"/>
</dbReference>
<proteinExistence type="predicted"/>
<dbReference type="Gene3D" id="3.40.50.720">
    <property type="entry name" value="NAD(P)-binding Rossmann-like Domain"/>
    <property type="match status" value="1"/>
</dbReference>
<dbReference type="InterPro" id="IPR036291">
    <property type="entry name" value="NAD(P)-bd_dom_sf"/>
</dbReference>
<dbReference type="InterPro" id="IPR001509">
    <property type="entry name" value="Epimerase_deHydtase"/>
</dbReference>
<evidence type="ECO:0000313" key="3">
    <source>
        <dbReference type="Proteomes" id="UP000033901"/>
    </source>
</evidence>
<feature type="domain" description="NAD-dependent epimerase/dehydratase" evidence="1">
    <location>
        <begin position="3"/>
        <end position="234"/>
    </location>
</feature>
<dbReference type="Proteomes" id="UP000033901">
    <property type="component" value="Unassembled WGS sequence"/>
</dbReference>